<accession>U1HW37</accession>
<protein>
    <submittedName>
        <fullName evidence="2">Uncharacterized protein</fullName>
    </submittedName>
</protein>
<organism evidence="2 3">
    <name type="scientific">Endocarpon pusillum (strain Z07020 / HMAS-L-300199)</name>
    <name type="common">Lichen-forming fungus</name>
    <dbReference type="NCBI Taxonomy" id="1263415"/>
    <lineage>
        <taxon>Eukaryota</taxon>
        <taxon>Fungi</taxon>
        <taxon>Dikarya</taxon>
        <taxon>Ascomycota</taxon>
        <taxon>Pezizomycotina</taxon>
        <taxon>Eurotiomycetes</taxon>
        <taxon>Chaetothyriomycetidae</taxon>
        <taxon>Verrucariales</taxon>
        <taxon>Verrucariaceae</taxon>
        <taxon>Endocarpon</taxon>
    </lineage>
</organism>
<evidence type="ECO:0000313" key="3">
    <source>
        <dbReference type="Proteomes" id="UP000019373"/>
    </source>
</evidence>
<dbReference type="eggNOG" id="ENOG502SSVD">
    <property type="taxonomic scope" value="Eukaryota"/>
</dbReference>
<dbReference type="RefSeq" id="XP_007787725.1">
    <property type="nucleotide sequence ID" value="XM_007789535.1"/>
</dbReference>
<dbReference type="EMBL" id="KE720846">
    <property type="protein sequence ID" value="ERF74950.1"/>
    <property type="molecule type" value="Genomic_DNA"/>
</dbReference>
<dbReference type="Proteomes" id="UP000019373">
    <property type="component" value="Unassembled WGS sequence"/>
</dbReference>
<reference evidence="3" key="1">
    <citation type="journal article" date="2014" name="BMC Genomics">
        <title>Genome characteristics reveal the impact of lichenization on lichen-forming fungus Endocarpon pusillum Hedwig (Verrucariales, Ascomycota).</title>
        <authorList>
            <person name="Wang Y.-Y."/>
            <person name="Liu B."/>
            <person name="Zhang X.-Y."/>
            <person name="Zhou Q.-M."/>
            <person name="Zhang T."/>
            <person name="Li H."/>
            <person name="Yu Y.-F."/>
            <person name="Zhang X.-L."/>
            <person name="Hao X.-Y."/>
            <person name="Wang M."/>
            <person name="Wang L."/>
            <person name="Wei J.-C."/>
        </authorList>
    </citation>
    <scope>NUCLEOTIDE SEQUENCE [LARGE SCALE GENOMIC DNA]</scope>
    <source>
        <strain evidence="3">Z07020 / HMAS-L-300199</strain>
    </source>
</reference>
<feature type="region of interest" description="Disordered" evidence="1">
    <location>
        <begin position="1"/>
        <end position="33"/>
    </location>
</feature>
<gene>
    <name evidence="2" type="ORF">EPUS_05158</name>
</gene>
<evidence type="ECO:0000313" key="2">
    <source>
        <dbReference type="EMBL" id="ERF74950.1"/>
    </source>
</evidence>
<dbReference type="AlphaFoldDB" id="U1HW37"/>
<name>U1HW37_ENDPU</name>
<dbReference type="HOGENOM" id="CLU_826473_0_0_1"/>
<sequence>MQKPSLDLEMKDVAPPSTMMDGTYGAPIDDDIRSPRTPTYVPTSPTFSKVTAFDLSRIFGPNETSIAGAPKSAHLPPEPVKPLAWIWQCHLCRTRYPLGVTRRCLHDGHFYCSGETDRPNLKKKKRGQSCSSEFDYIGWREWGEWKRKVLGNLENGIEIKSRPRGCQKCEFPGQCRYASSHTSFEDTVMTEKKGDGPSASLMPEGSNISSLLYEKRDVSETVTFDSILATVPGERDKKSKLRSADLQINTKIGTKSSATKTLSVKNNSAVFDRVAKSAEKRSGKKESALSPIAEEFFSNGDLAGSSFADMALQSWNDIVEFGKGLSKIDEDCMDLT</sequence>
<dbReference type="OrthoDB" id="5396104at2759"/>
<feature type="compositionally biased region" description="Basic and acidic residues" evidence="1">
    <location>
        <begin position="1"/>
        <end position="12"/>
    </location>
</feature>
<proteinExistence type="predicted"/>
<evidence type="ECO:0000256" key="1">
    <source>
        <dbReference type="SAM" id="MobiDB-lite"/>
    </source>
</evidence>
<keyword evidence="3" id="KW-1185">Reference proteome</keyword>
<dbReference type="GeneID" id="19240111"/>